<gene>
    <name evidence="3" type="ORF">EUB48_20815</name>
</gene>
<evidence type="ECO:0000256" key="1">
    <source>
        <dbReference type="ARBA" id="ARBA00008791"/>
    </source>
</evidence>
<organism evidence="3 4">
    <name type="scientific">Rhodoferax sediminis</name>
    <dbReference type="NCBI Taxonomy" id="2509614"/>
    <lineage>
        <taxon>Bacteria</taxon>
        <taxon>Pseudomonadati</taxon>
        <taxon>Pseudomonadota</taxon>
        <taxon>Betaproteobacteria</taxon>
        <taxon>Burkholderiales</taxon>
        <taxon>Comamonadaceae</taxon>
        <taxon>Rhodoferax</taxon>
    </lineage>
</organism>
<keyword evidence="4" id="KW-1185">Reference proteome</keyword>
<dbReference type="Gene3D" id="3.40.50.620">
    <property type="entry name" value="HUPs"/>
    <property type="match status" value="1"/>
</dbReference>
<dbReference type="SUPFAM" id="SSF52402">
    <property type="entry name" value="Adenine nucleotide alpha hydrolases-like"/>
    <property type="match status" value="1"/>
</dbReference>
<evidence type="ECO:0000259" key="2">
    <source>
        <dbReference type="Pfam" id="PF00582"/>
    </source>
</evidence>
<dbReference type="KEGG" id="rhf:EUB48_20815"/>
<evidence type="ECO:0000313" key="4">
    <source>
        <dbReference type="Proteomes" id="UP000316798"/>
    </source>
</evidence>
<comment type="similarity">
    <text evidence="1">Belongs to the universal stress protein A family.</text>
</comment>
<dbReference type="AlphaFoldDB" id="A0A515DGE9"/>
<dbReference type="CDD" id="cd23659">
    <property type="entry name" value="USP_At3g01520-like"/>
    <property type="match status" value="1"/>
</dbReference>
<proteinExistence type="inferred from homology"/>
<sequence length="140" mass="15057">MKILLAVDGSIYTKKMLAYLTAHDELLSSTNKYTVLTVQPPLPPRVRGAVGKEIVDNYYADESGKVLNPVCKFLRRHDMDPTPVSKIGPAGETIARTADAGKYDLVVMGSHGHGALKSLVMGSVATQVLAHCSVPVLLVR</sequence>
<dbReference type="PANTHER" id="PTHR31964">
    <property type="entry name" value="ADENINE NUCLEOTIDE ALPHA HYDROLASES-LIKE SUPERFAMILY PROTEIN"/>
    <property type="match status" value="1"/>
</dbReference>
<accession>A0A515DGE9</accession>
<dbReference type="InterPro" id="IPR006015">
    <property type="entry name" value="Universal_stress_UspA"/>
</dbReference>
<protein>
    <submittedName>
        <fullName evidence="3">Universal stress protein</fullName>
    </submittedName>
</protein>
<dbReference type="InterPro" id="IPR014729">
    <property type="entry name" value="Rossmann-like_a/b/a_fold"/>
</dbReference>
<dbReference type="InterPro" id="IPR006016">
    <property type="entry name" value="UspA"/>
</dbReference>
<name>A0A515DGE9_9BURK</name>
<dbReference type="EMBL" id="CP035503">
    <property type="protein sequence ID" value="QDL39495.1"/>
    <property type="molecule type" value="Genomic_DNA"/>
</dbReference>
<evidence type="ECO:0000313" key="3">
    <source>
        <dbReference type="EMBL" id="QDL39495.1"/>
    </source>
</evidence>
<dbReference type="Pfam" id="PF00582">
    <property type="entry name" value="Usp"/>
    <property type="match status" value="1"/>
</dbReference>
<feature type="domain" description="UspA" evidence="2">
    <location>
        <begin position="2"/>
        <end position="140"/>
    </location>
</feature>
<dbReference type="OrthoDB" id="9792500at2"/>
<dbReference type="PANTHER" id="PTHR31964:SF113">
    <property type="entry name" value="USPA DOMAIN-CONTAINING PROTEIN"/>
    <property type="match status" value="1"/>
</dbReference>
<dbReference type="RefSeq" id="WP_142820959.1">
    <property type="nucleotide sequence ID" value="NZ_CP035503.1"/>
</dbReference>
<dbReference type="Proteomes" id="UP000316798">
    <property type="component" value="Chromosome"/>
</dbReference>
<dbReference type="PRINTS" id="PR01438">
    <property type="entry name" value="UNVRSLSTRESS"/>
</dbReference>
<reference evidence="3 4" key="1">
    <citation type="submission" date="2019-01" db="EMBL/GenBank/DDBJ databases">
        <title>Genomic insights into a novel species Rhodoferax sp.</title>
        <authorList>
            <person name="Jin L."/>
        </authorList>
    </citation>
    <scope>NUCLEOTIDE SEQUENCE [LARGE SCALE GENOMIC DNA]</scope>
    <source>
        <strain evidence="3 4">CHu59-6-5</strain>
    </source>
</reference>